<dbReference type="HOGENOM" id="CLU_112127_0_0_1"/>
<reference evidence="2" key="2">
    <citation type="submission" date="2015-01" db="EMBL/GenBank/DDBJ databases">
        <title>Evolutionary Origins and Diversification of the Mycorrhizal Mutualists.</title>
        <authorList>
            <consortium name="DOE Joint Genome Institute"/>
            <consortium name="Mycorrhizal Genomics Consortium"/>
            <person name="Kohler A."/>
            <person name="Kuo A."/>
            <person name="Nagy L.G."/>
            <person name="Floudas D."/>
            <person name="Copeland A."/>
            <person name="Barry K.W."/>
            <person name="Cichocki N."/>
            <person name="Veneault-Fourrey C."/>
            <person name="LaButti K."/>
            <person name="Lindquist E.A."/>
            <person name="Lipzen A."/>
            <person name="Lundell T."/>
            <person name="Morin E."/>
            <person name="Murat C."/>
            <person name="Riley R."/>
            <person name="Ohm R."/>
            <person name="Sun H."/>
            <person name="Tunlid A."/>
            <person name="Henrissat B."/>
            <person name="Grigoriev I.V."/>
            <person name="Hibbett D.S."/>
            <person name="Martin F."/>
        </authorList>
    </citation>
    <scope>NUCLEOTIDE SEQUENCE [LARGE SCALE GENOMIC DNA]</scope>
    <source>
        <strain evidence="2">F 1598</strain>
    </source>
</reference>
<keyword evidence="2" id="KW-1185">Reference proteome</keyword>
<gene>
    <name evidence="1" type="ORF">PILCRDRAFT_16019</name>
</gene>
<protein>
    <submittedName>
        <fullName evidence="1">Uncharacterized protein</fullName>
    </submittedName>
</protein>
<evidence type="ECO:0000313" key="1">
    <source>
        <dbReference type="EMBL" id="KIM72554.1"/>
    </source>
</evidence>
<name>A0A0C3EX19_PILCF</name>
<reference evidence="1 2" key="1">
    <citation type="submission" date="2014-04" db="EMBL/GenBank/DDBJ databases">
        <authorList>
            <consortium name="DOE Joint Genome Institute"/>
            <person name="Kuo A."/>
            <person name="Tarkka M."/>
            <person name="Buscot F."/>
            <person name="Kohler A."/>
            <person name="Nagy L.G."/>
            <person name="Floudas D."/>
            <person name="Copeland A."/>
            <person name="Barry K.W."/>
            <person name="Cichocki N."/>
            <person name="Veneault-Fourrey C."/>
            <person name="LaButti K."/>
            <person name="Lindquist E.A."/>
            <person name="Lipzen A."/>
            <person name="Lundell T."/>
            <person name="Morin E."/>
            <person name="Murat C."/>
            <person name="Sun H."/>
            <person name="Tunlid A."/>
            <person name="Henrissat B."/>
            <person name="Grigoriev I.V."/>
            <person name="Hibbett D.S."/>
            <person name="Martin F."/>
            <person name="Nordberg H.P."/>
            <person name="Cantor M.N."/>
            <person name="Hua S.X."/>
        </authorList>
    </citation>
    <scope>NUCLEOTIDE SEQUENCE [LARGE SCALE GENOMIC DNA]</scope>
    <source>
        <strain evidence="1 2">F 1598</strain>
    </source>
</reference>
<accession>A0A0C3EX19</accession>
<organism evidence="1 2">
    <name type="scientific">Piloderma croceum (strain F 1598)</name>
    <dbReference type="NCBI Taxonomy" id="765440"/>
    <lineage>
        <taxon>Eukaryota</taxon>
        <taxon>Fungi</taxon>
        <taxon>Dikarya</taxon>
        <taxon>Basidiomycota</taxon>
        <taxon>Agaricomycotina</taxon>
        <taxon>Agaricomycetes</taxon>
        <taxon>Agaricomycetidae</taxon>
        <taxon>Atheliales</taxon>
        <taxon>Atheliaceae</taxon>
        <taxon>Piloderma</taxon>
    </lineage>
</organism>
<dbReference type="EMBL" id="KN833122">
    <property type="protein sequence ID" value="KIM72554.1"/>
    <property type="molecule type" value="Genomic_DNA"/>
</dbReference>
<dbReference type="Proteomes" id="UP000054166">
    <property type="component" value="Unassembled WGS sequence"/>
</dbReference>
<dbReference type="AlphaFoldDB" id="A0A0C3EX19"/>
<sequence>MPSNPADLSLDSFLNNICSLVDYKIFKHHIICPSIINSRIWARLGPPHVSISFAPDHSSSENYSQFFEDTKFTQTVPSKSYPSLPDSDDFSCKPPIHLWGYFSPKRADYFIWEYGAFKEGATVILGDDMRLAKITEAVGVGRNFIKFGVEMLESSSKDEVPVRRVIVSCLLDGFRLTHSQHFKCYFFCWFLTSMKDIVDVERVWDESEVMAKDDLNMDYGKLLGKMFGFMMWD</sequence>
<proteinExistence type="predicted"/>
<dbReference type="InParanoid" id="A0A0C3EX19"/>
<evidence type="ECO:0000313" key="2">
    <source>
        <dbReference type="Proteomes" id="UP000054166"/>
    </source>
</evidence>